<evidence type="ECO:0000256" key="6">
    <source>
        <dbReference type="RuleBase" id="RU003509"/>
    </source>
</evidence>
<dbReference type="InterPro" id="IPR038676">
    <property type="entry name" value="Psb28_c1_sf"/>
</dbReference>
<evidence type="ECO:0000313" key="7">
    <source>
        <dbReference type="EMBL" id="ASQ40254.1"/>
    </source>
</evidence>
<dbReference type="NCBIfam" id="TIGR03047">
    <property type="entry name" value="PS_II_psb28"/>
    <property type="match status" value="1"/>
</dbReference>
<sequence>MAKIQFIKGINEEKIPVIRLSLSDDRESGIATFYFQNPNSMEADSLIKGDISGMYLIDEEGELTTKNVNGKFVNGKPFAIEASLVIPDGLLWARFMRFMERYAKENNLKFTKNK</sequence>
<keyword evidence="7" id="KW-0934">Plastid</keyword>
<dbReference type="HAMAP" id="MF_01370">
    <property type="entry name" value="PSII_Psb28"/>
    <property type="match status" value="1"/>
</dbReference>
<organism evidence="7">
    <name type="scientific">Gloeochaete wittrockiana</name>
    <dbReference type="NCBI Taxonomy" id="38269"/>
    <lineage>
        <taxon>Eukaryota</taxon>
        <taxon>Glaucocystophyceae</taxon>
        <taxon>Gloeochaetales</taxon>
        <taxon>Gloeochaetaceae</taxon>
        <taxon>Gloeochaete</taxon>
    </lineage>
</organism>
<dbReference type="GO" id="GO:0015979">
    <property type="term" value="P:photosynthesis"/>
    <property type="evidence" value="ECO:0007669"/>
    <property type="project" value="UniProtKB-UniRule"/>
</dbReference>
<dbReference type="RefSeq" id="YP_009546193.1">
    <property type="nucleotide sequence ID" value="NC_040153.1"/>
</dbReference>
<dbReference type="AlphaFoldDB" id="A0A3G1IW22"/>
<evidence type="ECO:0000256" key="4">
    <source>
        <dbReference type="ARBA" id="ARBA00023276"/>
    </source>
</evidence>
<proteinExistence type="inferred from homology"/>
<dbReference type="Gene3D" id="2.40.30.220">
    <property type="entry name" value="Photosystem II Psb28"/>
    <property type="match status" value="1"/>
</dbReference>
<keyword evidence="4 5" id="KW-0604">Photosystem II</keyword>
<dbReference type="EMBL" id="MF167426">
    <property type="protein sequence ID" value="ASQ40254.1"/>
    <property type="molecule type" value="Genomic_DNA"/>
</dbReference>
<protein>
    <recommendedName>
        <fullName evidence="5 6">Photosystem II reaction center Psb28 protein</fullName>
    </recommendedName>
    <alternativeName>
        <fullName evidence="5">Photosystem II 13 kDa protein</fullName>
    </alternativeName>
    <alternativeName>
        <fullName evidence="5">Photosystem II reaction center W protein</fullName>
    </alternativeName>
</protein>
<comment type="subcellular location">
    <subcellularLocation>
        <location evidence="5">Cellular thylakoid membrane</location>
        <topology evidence="5">Peripheral membrane protein</topology>
        <orientation evidence="5">Cytoplasmic side</orientation>
    </subcellularLocation>
    <subcellularLocation>
        <location evidence="1">Membrane</location>
        <topology evidence="1">Peripheral membrane protein</topology>
    </subcellularLocation>
</comment>
<dbReference type="InterPro" id="IPR005610">
    <property type="entry name" value="PSII_Psb28_class-1"/>
</dbReference>
<comment type="subunit">
    <text evidence="5">Part of the photosystem II complex.</text>
</comment>
<reference evidence="7" key="1">
    <citation type="submission" date="2017-05" db="EMBL/GenBank/DDBJ databases">
        <title>Plastid comparative genomics reveals ancient divergence between Glaucophyte genera.</title>
        <authorList>
            <person name="Figueroa-Martinez F.J."/>
            <person name="Jackson C."/>
            <person name="Reyes-Prieto A."/>
        </authorList>
    </citation>
    <scope>NUCLEOTIDE SEQUENCE</scope>
    <source>
        <strain evidence="7">SAG 46.84</strain>
    </source>
</reference>
<keyword evidence="5" id="KW-0793">Thylakoid</keyword>
<dbReference type="PANTHER" id="PTHR34963">
    <property type="match status" value="1"/>
</dbReference>
<name>A0A3G1IW22_9EUKA</name>
<geneLocation type="plastid" evidence="7"/>
<evidence type="ECO:0000256" key="5">
    <source>
        <dbReference type="HAMAP-Rule" id="MF_01370"/>
    </source>
</evidence>
<keyword evidence="2 5" id="KW-0602">Photosynthesis</keyword>
<dbReference type="Pfam" id="PF03912">
    <property type="entry name" value="Psb28"/>
    <property type="match status" value="1"/>
</dbReference>
<accession>A0A3G1IW22</accession>
<evidence type="ECO:0000256" key="2">
    <source>
        <dbReference type="ARBA" id="ARBA00022531"/>
    </source>
</evidence>
<dbReference type="GO" id="GO:0009523">
    <property type="term" value="C:photosystem II"/>
    <property type="evidence" value="ECO:0007669"/>
    <property type="project" value="UniProtKB-KW"/>
</dbReference>
<dbReference type="GO" id="GO:0009535">
    <property type="term" value="C:chloroplast thylakoid membrane"/>
    <property type="evidence" value="ECO:0007669"/>
    <property type="project" value="TreeGrafter"/>
</dbReference>
<evidence type="ECO:0000256" key="3">
    <source>
        <dbReference type="ARBA" id="ARBA00023136"/>
    </source>
</evidence>
<keyword evidence="3 5" id="KW-0472">Membrane</keyword>
<gene>
    <name evidence="7" type="primary">psbW</name>
    <name evidence="5" type="synonym">psb28</name>
</gene>
<comment type="similarity">
    <text evidence="5 6">Belongs to the Psb28 family.</text>
</comment>
<evidence type="ECO:0000256" key="1">
    <source>
        <dbReference type="ARBA" id="ARBA00004170"/>
    </source>
</evidence>
<dbReference type="GeneID" id="38572740"/>
<dbReference type="PANTHER" id="PTHR34963:SF2">
    <property type="entry name" value="PHOTOSYSTEM II REACTION CENTER PSB28 PROTEIN, CHLOROPLASTIC"/>
    <property type="match status" value="1"/>
</dbReference>